<dbReference type="InterPro" id="IPR000073">
    <property type="entry name" value="AB_hydrolase_1"/>
</dbReference>
<dbReference type="RefSeq" id="WP_218390996.1">
    <property type="nucleotide sequence ID" value="NZ_JAHUZE010000001.1"/>
</dbReference>
<name>A0ABS6SYW5_9RHOB</name>
<dbReference type="PANTHER" id="PTHR46118:SF4">
    <property type="entry name" value="PROTEIN ABHD11"/>
    <property type="match status" value="1"/>
</dbReference>
<dbReference type="Proteomes" id="UP000756530">
    <property type="component" value="Unassembled WGS sequence"/>
</dbReference>
<comment type="caution">
    <text evidence="3">The sequence shown here is derived from an EMBL/GenBank/DDBJ whole genome shotgun (WGS) entry which is preliminary data.</text>
</comment>
<protein>
    <submittedName>
        <fullName evidence="3">Alpha/beta fold hydrolase</fullName>
    </submittedName>
</protein>
<feature type="domain" description="AB hydrolase-1" evidence="2">
    <location>
        <begin position="14"/>
        <end position="239"/>
    </location>
</feature>
<evidence type="ECO:0000259" key="2">
    <source>
        <dbReference type="Pfam" id="PF00561"/>
    </source>
</evidence>
<dbReference type="Pfam" id="PF00561">
    <property type="entry name" value="Abhydrolase_1"/>
    <property type="match status" value="1"/>
</dbReference>
<sequence>MLATQTLGNDQTEPPILIVHGLFGSGRNWGVIAKRLAKVRRVITVDMRNHGDSFRADSQSYPEMAEDLAEVIRSEGGSADVIGHSMGGKAAMVLALTHPDLVRALVVADIAPTAYGHSQLHLIEAMQALDLSQIETRSDADAALADSVEERETRAFLLQSLDVRGKSWKLNLDTLARDMDVITGFPEMSGSFSGPTFFLSGGQSDYVRPEHREEIKRLFPEAKQAKIPGAGHWLHAEKPREFEAALRAFLNLD</sequence>
<organism evidence="3 4">
    <name type="scientific">Maritimibacter dapengensis</name>
    <dbReference type="NCBI Taxonomy" id="2836868"/>
    <lineage>
        <taxon>Bacteria</taxon>
        <taxon>Pseudomonadati</taxon>
        <taxon>Pseudomonadota</taxon>
        <taxon>Alphaproteobacteria</taxon>
        <taxon>Rhodobacterales</taxon>
        <taxon>Roseobacteraceae</taxon>
        <taxon>Maritimibacter</taxon>
    </lineage>
</organism>
<dbReference type="PANTHER" id="PTHR46118">
    <property type="entry name" value="PROTEIN ABHD11"/>
    <property type="match status" value="1"/>
</dbReference>
<keyword evidence="4" id="KW-1185">Reference proteome</keyword>
<dbReference type="EMBL" id="JAHUZE010000001">
    <property type="protein sequence ID" value="MBV7378147.1"/>
    <property type="molecule type" value="Genomic_DNA"/>
</dbReference>
<gene>
    <name evidence="3" type="ORF">KJP28_04365</name>
</gene>
<accession>A0ABS6SYW5</accession>
<evidence type="ECO:0000313" key="4">
    <source>
        <dbReference type="Proteomes" id="UP000756530"/>
    </source>
</evidence>
<reference evidence="3 4" key="1">
    <citation type="submission" date="2021-05" db="EMBL/GenBank/DDBJ databases">
        <title>Culturable bacteria isolated from Daya Bay.</title>
        <authorList>
            <person name="Zheng W."/>
            <person name="Yu S."/>
            <person name="Huang Y."/>
        </authorList>
    </citation>
    <scope>NUCLEOTIDE SEQUENCE [LARGE SCALE GENOMIC DNA]</scope>
    <source>
        <strain evidence="3 4">DP4N28-5</strain>
    </source>
</reference>
<proteinExistence type="predicted"/>
<evidence type="ECO:0000313" key="3">
    <source>
        <dbReference type="EMBL" id="MBV7378147.1"/>
    </source>
</evidence>
<keyword evidence="1 3" id="KW-0378">Hydrolase</keyword>
<evidence type="ECO:0000256" key="1">
    <source>
        <dbReference type="ARBA" id="ARBA00022801"/>
    </source>
</evidence>
<dbReference type="GO" id="GO:0016787">
    <property type="term" value="F:hydrolase activity"/>
    <property type="evidence" value="ECO:0007669"/>
    <property type="project" value="UniProtKB-KW"/>
</dbReference>